<dbReference type="InterPro" id="IPR037218">
    <property type="entry name" value="PTPA_sf"/>
</dbReference>
<dbReference type="InterPro" id="IPR043170">
    <property type="entry name" value="PTPA_C_lid"/>
</dbReference>
<proteinExistence type="inferred from homology"/>
<comment type="subcellular location">
    <subcellularLocation>
        <location evidence="2 10">Cytoplasm</location>
    </subcellularLocation>
</comment>
<name>A0A1I7WQX8_HETBA</name>
<keyword evidence="6 10" id="KW-0697">Rotamase</keyword>
<dbReference type="PANTHER" id="PTHR10012:SF0">
    <property type="entry name" value="SERINE_THREONINE-PROTEIN PHOSPHATASE 2A ACTIVATOR"/>
    <property type="match status" value="1"/>
</dbReference>
<dbReference type="PIRSF" id="PIRSF016325">
    <property type="entry name" value="Phstyr_phstse_ac"/>
    <property type="match status" value="1"/>
</dbReference>
<organism evidence="11 12">
    <name type="scientific">Heterorhabditis bacteriophora</name>
    <name type="common">Entomopathogenic nematode worm</name>
    <dbReference type="NCBI Taxonomy" id="37862"/>
    <lineage>
        <taxon>Eukaryota</taxon>
        <taxon>Metazoa</taxon>
        <taxon>Ecdysozoa</taxon>
        <taxon>Nematoda</taxon>
        <taxon>Chromadorea</taxon>
        <taxon>Rhabditida</taxon>
        <taxon>Rhabditina</taxon>
        <taxon>Rhabditomorpha</taxon>
        <taxon>Strongyloidea</taxon>
        <taxon>Heterorhabditidae</taxon>
        <taxon>Heterorhabditis</taxon>
    </lineage>
</organism>
<dbReference type="Proteomes" id="UP000095283">
    <property type="component" value="Unplaced"/>
</dbReference>
<dbReference type="GO" id="GO:0000159">
    <property type="term" value="C:protein phosphatase type 2A complex"/>
    <property type="evidence" value="ECO:0007669"/>
    <property type="project" value="TreeGrafter"/>
</dbReference>
<evidence type="ECO:0000256" key="1">
    <source>
        <dbReference type="ARBA" id="ARBA00000971"/>
    </source>
</evidence>
<evidence type="ECO:0000256" key="9">
    <source>
        <dbReference type="ARBA" id="ARBA00044820"/>
    </source>
</evidence>
<dbReference type="Pfam" id="PF03095">
    <property type="entry name" value="PTPA"/>
    <property type="match status" value="2"/>
</dbReference>
<dbReference type="WBParaSite" id="Hba_07494">
    <property type="protein sequence ID" value="Hba_07494"/>
    <property type="gene ID" value="Hba_07494"/>
</dbReference>
<dbReference type="InterPro" id="IPR004327">
    <property type="entry name" value="Phstyr_phstse_ac"/>
</dbReference>
<keyword evidence="7 10" id="KW-0413">Isomerase</keyword>
<evidence type="ECO:0000256" key="7">
    <source>
        <dbReference type="ARBA" id="ARBA00023235"/>
    </source>
</evidence>
<sequence>MIESLLPDDKKAASIELYPYLADSFGNSTRIDYGSGHEASFLIFCLCLFKIGLFREFDRKAVALRVFNKYLKVCRSLQVVYHMEPAGSRGVHAIDDFQFIPFLWGSAQLIGSFISHTKTGPFHEHSNQLWNISAVPSWEKVNSGMFKMYEGEVLKKFPVVQHFRFGSLFSFEKKEGAPTESLVRECS</sequence>
<dbReference type="AlphaFoldDB" id="A0A1I7WQX8"/>
<dbReference type="PANTHER" id="PTHR10012">
    <property type="entry name" value="SERINE/THREONINE-PROTEIN PHOSPHATASE 2A REGULATORY SUBUNIT B"/>
    <property type="match status" value="1"/>
</dbReference>
<dbReference type="GO" id="GO:0003755">
    <property type="term" value="F:peptidyl-prolyl cis-trans isomerase activity"/>
    <property type="evidence" value="ECO:0007669"/>
    <property type="project" value="UniProtKB-KW"/>
</dbReference>
<evidence type="ECO:0000256" key="4">
    <source>
        <dbReference type="ARBA" id="ARBA00013194"/>
    </source>
</evidence>
<dbReference type="GO" id="GO:0005634">
    <property type="term" value="C:nucleus"/>
    <property type="evidence" value="ECO:0007669"/>
    <property type="project" value="TreeGrafter"/>
</dbReference>
<evidence type="ECO:0000256" key="8">
    <source>
        <dbReference type="ARBA" id="ARBA00044786"/>
    </source>
</evidence>
<dbReference type="Gene3D" id="1.20.120.1150">
    <property type="match status" value="1"/>
</dbReference>
<evidence type="ECO:0000256" key="5">
    <source>
        <dbReference type="ARBA" id="ARBA00022490"/>
    </source>
</evidence>
<comment type="catalytic activity">
    <reaction evidence="1 10">
        <text>[protein]-peptidylproline (omega=180) = [protein]-peptidylproline (omega=0)</text>
        <dbReference type="Rhea" id="RHEA:16237"/>
        <dbReference type="Rhea" id="RHEA-COMP:10747"/>
        <dbReference type="Rhea" id="RHEA-COMP:10748"/>
        <dbReference type="ChEBI" id="CHEBI:83833"/>
        <dbReference type="ChEBI" id="CHEBI:83834"/>
        <dbReference type="EC" id="5.2.1.8"/>
    </reaction>
</comment>
<dbReference type="SUPFAM" id="SSF140984">
    <property type="entry name" value="PTPA-like"/>
    <property type="match status" value="1"/>
</dbReference>
<dbReference type="GO" id="GO:0007052">
    <property type="term" value="P:mitotic spindle organization"/>
    <property type="evidence" value="ECO:0007669"/>
    <property type="project" value="TreeGrafter"/>
</dbReference>
<evidence type="ECO:0000256" key="2">
    <source>
        <dbReference type="ARBA" id="ARBA00004496"/>
    </source>
</evidence>
<keyword evidence="11" id="KW-1185">Reference proteome</keyword>
<accession>A0A1I7WQX8</accession>
<evidence type="ECO:0000256" key="3">
    <source>
        <dbReference type="ARBA" id="ARBA00011019"/>
    </source>
</evidence>
<comment type="function">
    <text evidence="10">PPIases accelerate the folding of proteins. It catalyzes the cis-trans isomerization of proline imidic peptide bonds in oligopeptides.</text>
</comment>
<dbReference type="EC" id="5.2.1.8" evidence="4 10"/>
<evidence type="ECO:0000313" key="12">
    <source>
        <dbReference type="WBParaSite" id="Hba_07494"/>
    </source>
</evidence>
<evidence type="ECO:0000256" key="6">
    <source>
        <dbReference type="ARBA" id="ARBA00023110"/>
    </source>
</evidence>
<evidence type="ECO:0000256" key="10">
    <source>
        <dbReference type="RuleBase" id="RU361210"/>
    </source>
</evidence>
<comment type="similarity">
    <text evidence="3 10">Belongs to the PTPA-type PPIase family.</text>
</comment>
<reference evidence="12" key="1">
    <citation type="submission" date="2016-11" db="UniProtKB">
        <authorList>
            <consortium name="WormBaseParasite"/>
        </authorList>
    </citation>
    <scope>IDENTIFICATION</scope>
</reference>
<keyword evidence="5 10" id="KW-0963">Cytoplasm</keyword>
<protein>
    <recommendedName>
        <fullName evidence="8 10">Serine/threonine-protein phosphatase 2A activator</fullName>
        <ecNumber evidence="4 10">5.2.1.8</ecNumber>
    </recommendedName>
    <alternativeName>
        <fullName evidence="9 10">Phosphotyrosyl phosphatase activator</fullName>
    </alternativeName>
</protein>
<dbReference type="GO" id="GO:0005737">
    <property type="term" value="C:cytoplasm"/>
    <property type="evidence" value="ECO:0007669"/>
    <property type="project" value="UniProtKB-SubCell"/>
</dbReference>
<dbReference type="GO" id="GO:0008160">
    <property type="term" value="F:protein tyrosine phosphatase activator activity"/>
    <property type="evidence" value="ECO:0007669"/>
    <property type="project" value="TreeGrafter"/>
</dbReference>
<evidence type="ECO:0000313" key="11">
    <source>
        <dbReference type="Proteomes" id="UP000095283"/>
    </source>
</evidence>